<evidence type="ECO:0000259" key="2">
    <source>
        <dbReference type="Pfam" id="PF13952"/>
    </source>
</evidence>
<dbReference type="Pfam" id="PF13952">
    <property type="entry name" value="DUF4216"/>
    <property type="match status" value="1"/>
</dbReference>
<accession>A0AA38TH97</accession>
<dbReference type="Proteomes" id="UP001172457">
    <property type="component" value="Chromosome 2"/>
</dbReference>
<evidence type="ECO:0000313" key="6">
    <source>
        <dbReference type="Proteomes" id="UP001172457"/>
    </source>
</evidence>
<feature type="domain" description="DUF4218" evidence="3">
    <location>
        <begin position="681"/>
        <end position="793"/>
    </location>
</feature>
<evidence type="ECO:0000256" key="1">
    <source>
        <dbReference type="SAM" id="MobiDB-lite"/>
    </source>
</evidence>
<dbReference type="EMBL" id="JARYMX010000002">
    <property type="protein sequence ID" value="KAJ9560924.1"/>
    <property type="molecule type" value="Genomic_DNA"/>
</dbReference>
<dbReference type="PANTHER" id="PTHR10775:SF185">
    <property type="entry name" value="OS08G0208400 PROTEIN"/>
    <property type="match status" value="1"/>
</dbReference>
<dbReference type="Pfam" id="PF13963">
    <property type="entry name" value="Transpos_assoc"/>
    <property type="match status" value="1"/>
</dbReference>
<feature type="region of interest" description="Disordered" evidence="1">
    <location>
        <begin position="493"/>
        <end position="517"/>
    </location>
</feature>
<protein>
    <recommendedName>
        <fullName evidence="7">Transposase</fullName>
    </recommendedName>
</protein>
<evidence type="ECO:0000259" key="4">
    <source>
        <dbReference type="Pfam" id="PF13963"/>
    </source>
</evidence>
<reference evidence="5" key="1">
    <citation type="submission" date="2023-03" db="EMBL/GenBank/DDBJ databases">
        <title>Chromosome-scale reference genome and RAD-based genetic map of yellow starthistle (Centaurea solstitialis) reveal putative structural variation and QTLs associated with invader traits.</title>
        <authorList>
            <person name="Reatini B."/>
            <person name="Cang F.A."/>
            <person name="Jiang Q."/>
            <person name="Mckibben M.T.W."/>
            <person name="Barker M.S."/>
            <person name="Rieseberg L.H."/>
            <person name="Dlugosch K.M."/>
        </authorList>
    </citation>
    <scope>NUCLEOTIDE SEQUENCE</scope>
    <source>
        <strain evidence="5">CAN-66</strain>
        <tissue evidence="5">Leaf</tissue>
    </source>
</reference>
<dbReference type="AlphaFoldDB" id="A0AA38TH97"/>
<dbReference type="InterPro" id="IPR004242">
    <property type="entry name" value="Transposase_21"/>
</dbReference>
<dbReference type="InterPro" id="IPR025452">
    <property type="entry name" value="DUF4218"/>
</dbReference>
<evidence type="ECO:0008006" key="7">
    <source>
        <dbReference type="Google" id="ProtNLM"/>
    </source>
</evidence>
<comment type="caution">
    <text evidence="5">The sequence shown here is derived from an EMBL/GenBank/DDBJ whole genome shotgun (WGS) entry which is preliminary data.</text>
</comment>
<feature type="domain" description="Transposase-associated" evidence="4">
    <location>
        <begin position="6"/>
        <end position="77"/>
    </location>
</feature>
<evidence type="ECO:0000313" key="5">
    <source>
        <dbReference type="EMBL" id="KAJ9560924.1"/>
    </source>
</evidence>
<feature type="domain" description="DUF4216" evidence="2">
    <location>
        <begin position="941"/>
        <end position="1011"/>
    </location>
</feature>
<dbReference type="PANTHER" id="PTHR10775">
    <property type="entry name" value="OS08G0208400 PROTEIN"/>
    <property type="match status" value="1"/>
</dbReference>
<dbReference type="Pfam" id="PF02992">
    <property type="entry name" value="Transposase_21"/>
    <property type="match status" value="1"/>
</dbReference>
<name>A0AA38TH97_9ASTR</name>
<keyword evidence="6" id="KW-1185">Reference proteome</keyword>
<sequence length="1111" mass="128493">MTIDKGWTLLHKNSIEFWNGLQTFLSRCKDHLNFESKCRCPCRKCNNVVFGTIGSLERHIHSNGFSRAYTTWVYHGEPLVSTTAPCSPQTANEMCDALNDVLQENIGNDQDTNTNETNNEPVEGVNATDLDDLFALANTELYPGCDWMSSLDFLAKISHMKAMNHWTDTSFDQLLEFFKFTLPKDNKVPKSHYETKKLMKKVGLGYESIHACKNDCCLFWKENKDMQSCPICHESRWKDKDTKGLKVANKVLRYFPLTSRLKRMYSCRHTAESMTWHATGKCMEDGRMRHPVDGTSWKEFDQRYPDFARETRNVRLGLAADGFNPYGNMSLSYSMWPVILTTYNMPPWLCMKESSLMLTLLIPGPKSPGKDIDVYFRPLVDELKSLWSYGVQTRDVATNSVFQMRAMLLWTINDFPARHYLSGWSGQGYLACPTCNVDTPSTRVLGKTAYVGHRRFLPQNHKWRKDKKFNGNVETRSRPRNFDEAEILEQLNNLPLRTPGKHPSYGGSKASKRKREPNELNWSKRSIFFELEYWSSLQLKHNLDVMHIEKNVCESLLGTLLMNDKSKDTTNARKDLEKLMIREDLWLKEENGKLLKPHPKFSFTREHRRLFCKFIKGVKLPDGFGSNFKRKVSDTEDNIMGMKSHDYHIMMQRLMPLGVRGYLDPTISTPIIELCSFFKQICARSLMTRDMEDAKEQLIKILCTFEQIFPPAFFDIMIHLVMHLPEEAIQGGPVYMRWMYPFERYMKKLKNYVRNKARPEGSIAEGYVAEEALTFCSMYLHDVSTRFNRPDRNEDAPFPTRELHVFRSVCTPISKSVPTELTHILRAKVQWFVLHNSPEIDEYMTEFTTVMPGNDSQTTFPDWFKDKINQLRVVDESRCGFELHALANGPMFANTYTACIVNGVRFVVHSRDTRRTTQNSGVSTPGPEGKLYYGLLEEILELVYLSGCKVVLFRCKWFRTDNHRCVIKNNITSISTQNEWYKEDQYILATQANQVFYLQDPSKSQDYWKVVQEVNHRKIWDRDIIAEVAEEDVIHDNNSNDVALSANLDGLTYTSLSIGEATEVEEIPTLACEDDDDFVDDDFVDDADEDLHRDTSDDEIVACTISSDESD</sequence>
<dbReference type="InterPro" id="IPR025312">
    <property type="entry name" value="DUF4216"/>
</dbReference>
<dbReference type="InterPro" id="IPR029480">
    <property type="entry name" value="Transpos_assoc"/>
</dbReference>
<organism evidence="5 6">
    <name type="scientific">Centaurea solstitialis</name>
    <name type="common">yellow star-thistle</name>
    <dbReference type="NCBI Taxonomy" id="347529"/>
    <lineage>
        <taxon>Eukaryota</taxon>
        <taxon>Viridiplantae</taxon>
        <taxon>Streptophyta</taxon>
        <taxon>Embryophyta</taxon>
        <taxon>Tracheophyta</taxon>
        <taxon>Spermatophyta</taxon>
        <taxon>Magnoliopsida</taxon>
        <taxon>eudicotyledons</taxon>
        <taxon>Gunneridae</taxon>
        <taxon>Pentapetalae</taxon>
        <taxon>asterids</taxon>
        <taxon>campanulids</taxon>
        <taxon>Asterales</taxon>
        <taxon>Asteraceae</taxon>
        <taxon>Carduoideae</taxon>
        <taxon>Cardueae</taxon>
        <taxon>Centaureinae</taxon>
        <taxon>Centaurea</taxon>
    </lineage>
</organism>
<dbReference type="Pfam" id="PF13960">
    <property type="entry name" value="DUF4218"/>
    <property type="match status" value="1"/>
</dbReference>
<gene>
    <name evidence="5" type="ORF">OSB04_006084</name>
</gene>
<evidence type="ECO:0000259" key="3">
    <source>
        <dbReference type="Pfam" id="PF13960"/>
    </source>
</evidence>
<proteinExistence type="predicted"/>